<sequence>MSPRGADSGVLSRPGIPSAPPAPPYPLGSGANGTASASHWLRALLLSRVTGSTRLLRGRGEGRARGCPDLPSPAPPPTPGAQPSPPLPRERRASPRRALPGPRAVGGGHVGGSPGPPAENPGPRGRACLRGSGRDWEAQGGPARRPQPREAQPQARLPPEGGELSPKFQGFVSGRMVMTIKEEGSPVEKMTSRKGDDFHFGQTNARIGWLSPGRKNQKNRRNVMAKGQSRAELNPTWAFTGVCLQRTQTIWTLSTLSLPLCAHS</sequence>
<proteinExistence type="predicted"/>
<feature type="region of interest" description="Disordered" evidence="1">
    <location>
        <begin position="1"/>
        <end position="34"/>
    </location>
</feature>
<evidence type="ECO:0000256" key="1">
    <source>
        <dbReference type="SAM" id="MobiDB-lite"/>
    </source>
</evidence>
<organism evidence="2 3">
    <name type="scientific">Mustela putorius furo</name>
    <name type="common">European domestic ferret</name>
    <name type="synonym">Mustela furo</name>
    <dbReference type="NCBI Taxonomy" id="9669"/>
    <lineage>
        <taxon>Eukaryota</taxon>
        <taxon>Metazoa</taxon>
        <taxon>Chordata</taxon>
        <taxon>Craniata</taxon>
        <taxon>Vertebrata</taxon>
        <taxon>Euteleostomi</taxon>
        <taxon>Mammalia</taxon>
        <taxon>Eutheria</taxon>
        <taxon>Laurasiatheria</taxon>
        <taxon>Carnivora</taxon>
        <taxon>Caniformia</taxon>
        <taxon>Musteloidea</taxon>
        <taxon>Mustelidae</taxon>
        <taxon>Mustelinae</taxon>
        <taxon>Mustela</taxon>
    </lineage>
</organism>
<dbReference type="AlphaFoldDB" id="A0A8U0RTU6"/>
<reference evidence="3" key="1">
    <citation type="submission" date="2025-08" db="UniProtKB">
        <authorList>
            <consortium name="RefSeq"/>
        </authorList>
    </citation>
    <scope>IDENTIFICATION</scope>
    <source>
        <tissue evidence="3">Brain</tissue>
    </source>
</reference>
<accession>A0A8U0RTU6</accession>
<feature type="region of interest" description="Disordered" evidence="1">
    <location>
        <begin position="50"/>
        <end position="169"/>
    </location>
</feature>
<feature type="compositionally biased region" description="Pro residues" evidence="1">
    <location>
        <begin position="17"/>
        <end position="26"/>
    </location>
</feature>
<feature type="compositionally biased region" description="Gly residues" evidence="1">
    <location>
        <begin position="104"/>
        <end position="113"/>
    </location>
</feature>
<feature type="compositionally biased region" description="Pro residues" evidence="1">
    <location>
        <begin position="70"/>
        <end position="87"/>
    </location>
</feature>
<gene>
    <name evidence="3" type="primary">LOC123390675</name>
</gene>
<dbReference type="Proteomes" id="UP000000715">
    <property type="component" value="Unplaced"/>
</dbReference>
<name>A0A8U0RTU6_MUSPF</name>
<evidence type="ECO:0000313" key="2">
    <source>
        <dbReference type="Proteomes" id="UP000000715"/>
    </source>
</evidence>
<protein>
    <submittedName>
        <fullName evidence="3">Taperin-like</fullName>
    </submittedName>
</protein>
<keyword evidence="2" id="KW-1185">Reference proteome</keyword>
<dbReference type="RefSeq" id="XP_044930801.1">
    <property type="nucleotide sequence ID" value="XM_045074866.1"/>
</dbReference>
<dbReference type="GeneID" id="123390675"/>
<feature type="compositionally biased region" description="Low complexity" evidence="1">
    <location>
        <begin position="138"/>
        <end position="155"/>
    </location>
</feature>
<evidence type="ECO:0000313" key="3">
    <source>
        <dbReference type="RefSeq" id="XP_044930801.1"/>
    </source>
</evidence>